<dbReference type="PANTHER" id="PTHR45526">
    <property type="entry name" value="TRANSCRIPTIONAL REGULATORY PROTEIN DPIA"/>
    <property type="match status" value="1"/>
</dbReference>
<evidence type="ECO:0000256" key="10">
    <source>
        <dbReference type="PROSITE-ProRule" id="PRU00169"/>
    </source>
</evidence>
<keyword evidence="8 9" id="KW-0804">Transcription</keyword>
<evidence type="ECO:0000256" key="7">
    <source>
        <dbReference type="ARBA" id="ARBA00023159"/>
    </source>
</evidence>
<evidence type="ECO:0000256" key="8">
    <source>
        <dbReference type="ARBA" id="ARBA00023163"/>
    </source>
</evidence>
<gene>
    <name evidence="12" type="primary">citT_1</name>
    <name evidence="12" type="ORF">NCTC7807_01816</name>
</gene>
<dbReference type="GO" id="GO:0000156">
    <property type="term" value="F:phosphorelay response regulator activity"/>
    <property type="evidence" value="ECO:0007669"/>
    <property type="project" value="TreeGrafter"/>
</dbReference>
<protein>
    <recommendedName>
        <fullName evidence="9">Transcriptional regulatory protein</fullName>
    </recommendedName>
</protein>
<evidence type="ECO:0000256" key="9">
    <source>
        <dbReference type="PIRNR" id="PIRNR006171"/>
    </source>
</evidence>
<evidence type="ECO:0000256" key="3">
    <source>
        <dbReference type="ARBA" id="ARBA00022553"/>
    </source>
</evidence>
<evidence type="ECO:0000313" key="13">
    <source>
        <dbReference type="Proteomes" id="UP000254150"/>
    </source>
</evidence>
<evidence type="ECO:0000313" key="12">
    <source>
        <dbReference type="EMBL" id="SUP34636.1"/>
    </source>
</evidence>
<dbReference type="AlphaFoldDB" id="A0A380N8G9"/>
<dbReference type="GO" id="GO:0005737">
    <property type="term" value="C:cytoplasm"/>
    <property type="evidence" value="ECO:0007669"/>
    <property type="project" value="UniProtKB-SubCell"/>
</dbReference>
<dbReference type="GO" id="GO:0003700">
    <property type="term" value="F:DNA-binding transcription factor activity"/>
    <property type="evidence" value="ECO:0007669"/>
    <property type="project" value="InterPro"/>
</dbReference>
<evidence type="ECO:0000256" key="1">
    <source>
        <dbReference type="ARBA" id="ARBA00004496"/>
    </source>
</evidence>
<comment type="subcellular location">
    <subcellularLocation>
        <location evidence="1 9">Cytoplasm</location>
    </subcellularLocation>
</comment>
<name>A0A380N8G9_STRGR</name>
<evidence type="ECO:0000256" key="6">
    <source>
        <dbReference type="ARBA" id="ARBA00023125"/>
    </source>
</evidence>
<organism evidence="12 13">
    <name type="scientific">Streptomyces griseus</name>
    <dbReference type="NCBI Taxonomy" id="1911"/>
    <lineage>
        <taxon>Bacteria</taxon>
        <taxon>Bacillati</taxon>
        <taxon>Actinomycetota</taxon>
        <taxon>Actinomycetes</taxon>
        <taxon>Kitasatosporales</taxon>
        <taxon>Streptomycetaceae</taxon>
        <taxon>Streptomyces</taxon>
    </lineage>
</organism>
<evidence type="ECO:0000259" key="11">
    <source>
        <dbReference type="PROSITE" id="PS50110"/>
    </source>
</evidence>
<keyword evidence="2 9" id="KW-0963">Cytoplasm</keyword>
<evidence type="ECO:0000256" key="5">
    <source>
        <dbReference type="ARBA" id="ARBA00023015"/>
    </source>
</evidence>
<dbReference type="GO" id="GO:0003677">
    <property type="term" value="F:DNA binding"/>
    <property type="evidence" value="ECO:0007669"/>
    <property type="project" value="UniProtKB-KW"/>
</dbReference>
<accession>A0A380N8G9</accession>
<dbReference type="InterPro" id="IPR011006">
    <property type="entry name" value="CheY-like_superfamily"/>
</dbReference>
<dbReference type="PANTHER" id="PTHR45526:SF1">
    <property type="entry name" value="TRANSCRIPTIONAL REGULATORY PROTEIN DCUR-RELATED"/>
    <property type="match status" value="1"/>
</dbReference>
<dbReference type="InterPro" id="IPR051271">
    <property type="entry name" value="2C-system_Tx_regulators"/>
</dbReference>
<keyword evidence="6 9" id="KW-0238">DNA-binding</keyword>
<sequence length="257" mass="27786">MLPACERAVALREPTDVVVVVVAPYAGAMLKVLVVDDDFMVAKLHSRQVAATEDCTVVGVAHTGADALRAAERLRPDLLLLDVYLPDMDGIRVLRELRAAEERALASGPGVDALFITAARDGATVRSALRAGAHHYLLKPFHQAALREQLRHVAAARSRLGALETARQEDVDQLFGTRPPGSRELPKGLAAHTAELVERTLRDHPAGLSAAECAGAGALSRVSARRYLEFFAETGRARVSLRYGGTGRPERRYTWVA</sequence>
<dbReference type="SUPFAM" id="SSF52172">
    <property type="entry name" value="CheY-like"/>
    <property type="match status" value="1"/>
</dbReference>
<keyword evidence="7 9" id="KW-0010">Activator</keyword>
<reference evidence="12 13" key="1">
    <citation type="submission" date="2018-06" db="EMBL/GenBank/DDBJ databases">
        <authorList>
            <consortium name="Pathogen Informatics"/>
            <person name="Doyle S."/>
        </authorList>
    </citation>
    <scope>NUCLEOTIDE SEQUENCE [LARGE SCALE GENOMIC DNA]</scope>
    <source>
        <strain evidence="12 13">NCTC7807</strain>
    </source>
</reference>
<dbReference type="InterPro" id="IPR024187">
    <property type="entry name" value="Sig_transdc_resp-reg_cit/mal"/>
</dbReference>
<dbReference type="EMBL" id="UHID01000005">
    <property type="protein sequence ID" value="SUP34636.1"/>
    <property type="molecule type" value="Genomic_DNA"/>
</dbReference>
<dbReference type="InterPro" id="IPR001789">
    <property type="entry name" value="Sig_transdc_resp-reg_receiver"/>
</dbReference>
<dbReference type="Proteomes" id="UP000254150">
    <property type="component" value="Unassembled WGS sequence"/>
</dbReference>
<keyword evidence="4 9" id="KW-0902">Two-component regulatory system</keyword>
<dbReference type="SMART" id="SM00448">
    <property type="entry name" value="REC"/>
    <property type="match status" value="1"/>
</dbReference>
<dbReference type="PIRSF" id="PIRSF006171">
    <property type="entry name" value="RR_citrat_malat"/>
    <property type="match status" value="1"/>
</dbReference>
<dbReference type="PROSITE" id="PS50110">
    <property type="entry name" value="RESPONSE_REGULATORY"/>
    <property type="match status" value="1"/>
</dbReference>
<keyword evidence="3 10" id="KW-0597">Phosphoprotein</keyword>
<proteinExistence type="predicted"/>
<feature type="domain" description="Response regulatory" evidence="11">
    <location>
        <begin position="31"/>
        <end position="154"/>
    </location>
</feature>
<dbReference type="Pfam" id="PF00072">
    <property type="entry name" value="Response_reg"/>
    <property type="match status" value="1"/>
</dbReference>
<feature type="modified residue" description="4-aspartylphosphate" evidence="10">
    <location>
        <position position="82"/>
    </location>
</feature>
<keyword evidence="5 9" id="KW-0805">Transcription regulation</keyword>
<evidence type="ECO:0000256" key="2">
    <source>
        <dbReference type="ARBA" id="ARBA00022490"/>
    </source>
</evidence>
<dbReference type="Gene3D" id="3.40.50.2300">
    <property type="match status" value="1"/>
</dbReference>
<evidence type="ECO:0000256" key="4">
    <source>
        <dbReference type="ARBA" id="ARBA00023012"/>
    </source>
</evidence>